<dbReference type="Proteomes" id="UP000239757">
    <property type="component" value="Unassembled WGS sequence"/>
</dbReference>
<dbReference type="AlphaFoldDB" id="A0A2P5WA09"/>
<accession>A0A2P5WA09</accession>
<proteinExistence type="predicted"/>
<dbReference type="EMBL" id="KZ668444">
    <property type="protein sequence ID" value="PPR87867.1"/>
    <property type="molecule type" value="Genomic_DNA"/>
</dbReference>
<evidence type="ECO:0000313" key="2">
    <source>
        <dbReference type="Proteomes" id="UP000239757"/>
    </source>
</evidence>
<sequence>MYRKYSGANIQAAVLTRHFTPTRRKRGQASKCLFESANHNFTPCVIYHVQAQIRRQFRQCIKASGITRYRWSGKTQMTTGQNGRYNRLLTISEGYRVTGEPRRHVPPGLNGFELYLISKV</sequence>
<gene>
    <name evidence="1" type="ORF">GOBAR_AA32828</name>
</gene>
<evidence type="ECO:0000313" key="1">
    <source>
        <dbReference type="EMBL" id="PPR87867.1"/>
    </source>
</evidence>
<protein>
    <submittedName>
        <fullName evidence="1">Uncharacterized protein</fullName>
    </submittedName>
</protein>
<reference evidence="1 2" key="1">
    <citation type="submission" date="2015-01" db="EMBL/GenBank/DDBJ databases">
        <title>Genome of allotetraploid Gossypium barbadense reveals genomic plasticity and fiber elongation in cotton evolution.</title>
        <authorList>
            <person name="Chen X."/>
            <person name="Liu X."/>
            <person name="Zhao B."/>
            <person name="Zheng H."/>
            <person name="Hu Y."/>
            <person name="Lu G."/>
            <person name="Yang C."/>
            <person name="Chen J."/>
            <person name="Shan C."/>
            <person name="Zhang L."/>
            <person name="Zhou Y."/>
            <person name="Wang L."/>
            <person name="Guo W."/>
            <person name="Bai Y."/>
            <person name="Ruan J."/>
            <person name="Shangguan X."/>
            <person name="Mao Y."/>
            <person name="Jiang J."/>
            <person name="Zhu Y."/>
            <person name="Lei J."/>
            <person name="Kang H."/>
            <person name="Chen S."/>
            <person name="He X."/>
            <person name="Wang R."/>
            <person name="Wang Y."/>
            <person name="Chen J."/>
            <person name="Wang L."/>
            <person name="Yu S."/>
            <person name="Wang B."/>
            <person name="Wei J."/>
            <person name="Song S."/>
            <person name="Lu X."/>
            <person name="Gao Z."/>
            <person name="Gu W."/>
            <person name="Deng X."/>
            <person name="Ma D."/>
            <person name="Wang S."/>
            <person name="Liang W."/>
            <person name="Fang L."/>
            <person name="Cai C."/>
            <person name="Zhu X."/>
            <person name="Zhou B."/>
            <person name="Zhang Y."/>
            <person name="Chen Z."/>
            <person name="Xu S."/>
            <person name="Zhu R."/>
            <person name="Wang S."/>
            <person name="Zhang T."/>
            <person name="Zhao G."/>
        </authorList>
    </citation>
    <scope>NUCLEOTIDE SEQUENCE [LARGE SCALE GENOMIC DNA]</scope>
    <source>
        <strain evidence="2">cv. Xinhai21</strain>
        <tissue evidence="1">Leaf</tissue>
    </source>
</reference>
<organism evidence="1 2">
    <name type="scientific">Gossypium barbadense</name>
    <name type="common">Sea Island cotton</name>
    <name type="synonym">Hibiscus barbadensis</name>
    <dbReference type="NCBI Taxonomy" id="3634"/>
    <lineage>
        <taxon>Eukaryota</taxon>
        <taxon>Viridiplantae</taxon>
        <taxon>Streptophyta</taxon>
        <taxon>Embryophyta</taxon>
        <taxon>Tracheophyta</taxon>
        <taxon>Spermatophyta</taxon>
        <taxon>Magnoliopsida</taxon>
        <taxon>eudicotyledons</taxon>
        <taxon>Gunneridae</taxon>
        <taxon>Pentapetalae</taxon>
        <taxon>rosids</taxon>
        <taxon>malvids</taxon>
        <taxon>Malvales</taxon>
        <taxon>Malvaceae</taxon>
        <taxon>Malvoideae</taxon>
        <taxon>Gossypium</taxon>
    </lineage>
</organism>
<name>A0A2P5WA09_GOSBA</name>